<evidence type="ECO:0000313" key="2">
    <source>
        <dbReference type="EMBL" id="KKR43675.1"/>
    </source>
</evidence>
<protein>
    <submittedName>
        <fullName evidence="2">Uncharacterized protein</fullName>
    </submittedName>
</protein>
<sequence>MIEESEIFIKQVIRLRRKYSKIEEDIQDLKIELSKLAFKHIAPLNIHIVTVEKGDNFCKKVWRIRVINSNNNKGKRGGYRVFYCEGKNNSDVLLLGVYPKPEIKDNEYQKIGKELVSASCALNICSKL</sequence>
<dbReference type="EMBL" id="LBYC01000002">
    <property type="protein sequence ID" value="KKR43675.1"/>
    <property type="molecule type" value="Genomic_DNA"/>
</dbReference>
<name>A0A0G0T9E5_9BACT</name>
<reference evidence="2 3" key="1">
    <citation type="journal article" date="2015" name="Nature">
        <title>rRNA introns, odd ribosomes, and small enigmatic genomes across a large radiation of phyla.</title>
        <authorList>
            <person name="Brown C.T."/>
            <person name="Hug L.A."/>
            <person name="Thomas B.C."/>
            <person name="Sharon I."/>
            <person name="Castelle C.J."/>
            <person name="Singh A."/>
            <person name="Wilkins M.J."/>
            <person name="Williams K.H."/>
            <person name="Banfield J.F."/>
        </authorList>
    </citation>
    <scope>NUCLEOTIDE SEQUENCE [LARGE SCALE GENOMIC DNA]</scope>
</reference>
<accession>A0A0G0T9E5</accession>
<evidence type="ECO:0000313" key="3">
    <source>
        <dbReference type="Proteomes" id="UP000034301"/>
    </source>
</evidence>
<dbReference type="Proteomes" id="UP000034301">
    <property type="component" value="Unassembled WGS sequence"/>
</dbReference>
<keyword evidence="1" id="KW-0175">Coiled coil</keyword>
<feature type="coiled-coil region" evidence="1">
    <location>
        <begin position="12"/>
        <end position="39"/>
    </location>
</feature>
<dbReference type="AlphaFoldDB" id="A0A0G0T9E5"/>
<proteinExistence type="predicted"/>
<gene>
    <name evidence="2" type="ORF">UT78_C0002G0025</name>
</gene>
<evidence type="ECO:0000256" key="1">
    <source>
        <dbReference type="SAM" id="Coils"/>
    </source>
</evidence>
<organism evidence="2 3">
    <name type="scientific">Candidatus Nomurabacteria bacterium GW2011_GWF2_40_12</name>
    <dbReference type="NCBI Taxonomy" id="1618776"/>
    <lineage>
        <taxon>Bacteria</taxon>
        <taxon>Candidatus Nomuraibacteriota</taxon>
    </lineage>
</organism>
<comment type="caution">
    <text evidence="2">The sequence shown here is derived from an EMBL/GenBank/DDBJ whole genome shotgun (WGS) entry which is preliminary data.</text>
</comment>